<dbReference type="GO" id="GO:0046417">
    <property type="term" value="P:chorismate metabolic process"/>
    <property type="evidence" value="ECO:0007669"/>
    <property type="project" value="InterPro"/>
</dbReference>
<proteinExistence type="predicted"/>
<dbReference type="InterPro" id="IPR002701">
    <property type="entry name" value="CM_II_prokaryot"/>
</dbReference>
<reference evidence="5 6" key="1">
    <citation type="submission" date="2017-02" db="EMBL/GenBank/DDBJ databases">
        <authorList>
            <person name="Peterson S.W."/>
        </authorList>
    </citation>
    <scope>NUCLEOTIDE SEQUENCE [LARGE SCALE GENOMIC DNA]</scope>
    <source>
        <strain evidence="5 6">DSM 18034</strain>
    </source>
</reference>
<evidence type="ECO:0000256" key="1">
    <source>
        <dbReference type="ARBA" id="ARBA00012404"/>
    </source>
</evidence>
<feature type="domain" description="Enolpyruvate transferase" evidence="3">
    <location>
        <begin position="160"/>
        <end position="450"/>
    </location>
</feature>
<gene>
    <name evidence="5" type="ORF">SAMN02745702_00428</name>
</gene>
<dbReference type="InterPro" id="IPR036979">
    <property type="entry name" value="CM_dom_sf"/>
</dbReference>
<dbReference type="Gene3D" id="1.20.59.10">
    <property type="entry name" value="Chorismate mutase"/>
    <property type="match status" value="1"/>
</dbReference>
<dbReference type="EC" id="5.4.99.5" evidence="1"/>
<dbReference type="EMBL" id="FUYA01000001">
    <property type="protein sequence ID" value="SKA64935.1"/>
    <property type="molecule type" value="Genomic_DNA"/>
</dbReference>
<dbReference type="Pfam" id="PF01817">
    <property type="entry name" value="CM_2"/>
    <property type="match status" value="1"/>
</dbReference>
<dbReference type="SUPFAM" id="SSF55205">
    <property type="entry name" value="EPT/RTPC-like"/>
    <property type="match status" value="1"/>
</dbReference>
<protein>
    <recommendedName>
        <fullName evidence="1">chorismate mutase</fullName>
        <ecNumber evidence="1">5.4.99.5</ecNumber>
    </recommendedName>
</protein>
<keyword evidence="6" id="KW-1185">Reference proteome</keyword>
<feature type="domain" description="Chorismate mutase" evidence="4">
    <location>
        <begin position="43"/>
        <end position="109"/>
    </location>
</feature>
<evidence type="ECO:0000313" key="5">
    <source>
        <dbReference type="EMBL" id="SKA64935.1"/>
    </source>
</evidence>
<dbReference type="SUPFAM" id="SSF48600">
    <property type="entry name" value="Chorismate mutase II"/>
    <property type="match status" value="1"/>
</dbReference>
<evidence type="ECO:0000256" key="2">
    <source>
        <dbReference type="ARBA" id="ARBA00022679"/>
    </source>
</evidence>
<dbReference type="InterPro" id="IPR036968">
    <property type="entry name" value="Enolpyruvate_Tfrase_sf"/>
</dbReference>
<dbReference type="AlphaFoldDB" id="A0A1T4VJ57"/>
<evidence type="ECO:0000259" key="3">
    <source>
        <dbReference type="Pfam" id="PF00275"/>
    </source>
</evidence>
<dbReference type="Pfam" id="PF00275">
    <property type="entry name" value="EPSP_synthase"/>
    <property type="match status" value="1"/>
</dbReference>
<dbReference type="GO" id="GO:0004106">
    <property type="term" value="F:chorismate mutase activity"/>
    <property type="evidence" value="ECO:0007669"/>
    <property type="project" value="UniProtKB-EC"/>
</dbReference>
<accession>A0A1T4VJ57</accession>
<dbReference type="InterPro" id="IPR001986">
    <property type="entry name" value="Enolpyruvate_Tfrase_dom"/>
</dbReference>
<evidence type="ECO:0000313" key="6">
    <source>
        <dbReference type="Proteomes" id="UP000189733"/>
    </source>
</evidence>
<dbReference type="InterPro" id="IPR013792">
    <property type="entry name" value="RNA3'P_cycl/enolpyr_Trfase_a/b"/>
</dbReference>
<dbReference type="InterPro" id="IPR036263">
    <property type="entry name" value="Chorismate_II_sf"/>
</dbReference>
<dbReference type="GO" id="GO:0016765">
    <property type="term" value="F:transferase activity, transferring alkyl or aryl (other than methyl) groups"/>
    <property type="evidence" value="ECO:0007669"/>
    <property type="project" value="InterPro"/>
</dbReference>
<evidence type="ECO:0000259" key="4">
    <source>
        <dbReference type="Pfam" id="PF01817"/>
    </source>
</evidence>
<keyword evidence="2 5" id="KW-0808">Transferase</keyword>
<dbReference type="STRING" id="1121442.SAMN02745702_00428"/>
<dbReference type="Proteomes" id="UP000189733">
    <property type="component" value="Unassembled WGS sequence"/>
</dbReference>
<name>A0A1T4VJ57_9BACT</name>
<organism evidence="5 6">
    <name type="scientific">Desulfobaculum bizertense DSM 18034</name>
    <dbReference type="NCBI Taxonomy" id="1121442"/>
    <lineage>
        <taxon>Bacteria</taxon>
        <taxon>Pseudomonadati</taxon>
        <taxon>Thermodesulfobacteriota</taxon>
        <taxon>Desulfovibrionia</taxon>
        <taxon>Desulfovibrionales</taxon>
        <taxon>Desulfovibrionaceae</taxon>
        <taxon>Desulfobaculum</taxon>
    </lineage>
</organism>
<sequence>MDFLSAYRKKFMNDRKYTREYAKRDERRDERRPDARDKRSITEELVSIDRQLTRLLGKRCYLLSKAANARKRKGRALADPGQERRMRSAWDELVKREGLDAATTRKLFNLANGLAYNSVRNENSNKSRTFKLFPKCESLDVSIDGPRDLEETRMWAAVAAAAEAKTELHPIVLNDALADLLKALNKGGASLIFEKGKVINAGKAPDFHEQKIYVGNETLNLYLCMAMVLGQPGISTFTGGASLKVMDLRAVAHVFAGLGVRLASLEPQSAGVPVRMESGGMTSARFSVPEGFPAEAAAALALFGPTYPDGIAFTWDESWDDEGLLRRVAALLKECGVPCELKKDSFSVRPARYAVPKNPAISLDPMLCASVLAVPYATEGKVVLKGRWPAKRRIAGEIESFLKSLGCTVNVSKEDITVELNARPEALDFELEHCSELVPLALAASLVAKSGGRIAIAEDFDSATAMDLGDRLGRFVRVKPGRLVVTGSDRGSSWVESEESWVSPTADWTLALALVSFVAPGILLANPGDLASVWPDFWQLFVNGFVPQPDKKEPEESGKKGRRVRIG</sequence>
<dbReference type="Gene3D" id="3.65.10.10">
    <property type="entry name" value="Enolpyruvate transferase domain"/>
    <property type="match status" value="2"/>
</dbReference>